<dbReference type="PANTHER" id="PTHR10961:SF7">
    <property type="entry name" value="FAD DEPENDENT OXIDOREDUCTASE DOMAIN-CONTAINING PROTEIN"/>
    <property type="match status" value="1"/>
</dbReference>
<keyword evidence="3" id="KW-0274">FAD</keyword>
<evidence type="ECO:0000256" key="2">
    <source>
        <dbReference type="ARBA" id="ARBA00022630"/>
    </source>
</evidence>
<dbReference type="EC" id="1.5.3.2" evidence="6"/>
<gene>
    <name evidence="6" type="primary">solA</name>
    <name evidence="6" type="ORF">NC658_11905</name>
</gene>
<dbReference type="InterPro" id="IPR006076">
    <property type="entry name" value="FAD-dep_OxRdtase"/>
</dbReference>
<reference evidence="6 7" key="1">
    <citation type="submission" date="2022-06" db="EMBL/GenBank/DDBJ databases">
        <title>Whole genome sequence of Streptomyces griseoincarnatus RB7AG.</title>
        <authorList>
            <person name="Ray L."/>
            <person name="Behera S."/>
            <person name="Panda A.N."/>
        </authorList>
    </citation>
    <scope>NUCLEOTIDE SEQUENCE [LARGE SCALE GENOMIC DNA]</scope>
    <source>
        <strain evidence="6 7">RB7AG</strain>
    </source>
</reference>
<keyword evidence="2" id="KW-0285">Flavoprotein</keyword>
<comment type="cofactor">
    <cofactor evidence="1">
        <name>FAD</name>
        <dbReference type="ChEBI" id="CHEBI:57692"/>
    </cofactor>
</comment>
<name>A0ABT0VRI0_STRGI</name>
<dbReference type="InterPro" id="IPR036188">
    <property type="entry name" value="FAD/NAD-bd_sf"/>
</dbReference>
<accession>A0ABT0VRI0</accession>
<dbReference type="Proteomes" id="UP001523263">
    <property type="component" value="Unassembled WGS sequence"/>
</dbReference>
<evidence type="ECO:0000256" key="4">
    <source>
        <dbReference type="ARBA" id="ARBA00023002"/>
    </source>
</evidence>
<evidence type="ECO:0000313" key="7">
    <source>
        <dbReference type="Proteomes" id="UP001523263"/>
    </source>
</evidence>
<comment type="caution">
    <text evidence="6">The sequence shown here is derived from an EMBL/GenBank/DDBJ whole genome shotgun (WGS) entry which is preliminary data.</text>
</comment>
<dbReference type="EMBL" id="JAMQBH010000004">
    <property type="protein sequence ID" value="MCM2513958.1"/>
    <property type="molecule type" value="Genomic_DNA"/>
</dbReference>
<dbReference type="Gene3D" id="3.50.50.60">
    <property type="entry name" value="FAD/NAD(P)-binding domain"/>
    <property type="match status" value="1"/>
</dbReference>
<keyword evidence="4 6" id="KW-0560">Oxidoreductase</keyword>
<dbReference type="PANTHER" id="PTHR10961">
    <property type="entry name" value="PEROXISOMAL SARCOSINE OXIDASE"/>
    <property type="match status" value="1"/>
</dbReference>
<organism evidence="6 7">
    <name type="scientific">Streptomyces griseoincarnatus</name>
    <dbReference type="NCBI Taxonomy" id="29305"/>
    <lineage>
        <taxon>Bacteria</taxon>
        <taxon>Bacillati</taxon>
        <taxon>Actinomycetota</taxon>
        <taxon>Actinomycetes</taxon>
        <taxon>Kitasatosporales</taxon>
        <taxon>Streptomycetaceae</taxon>
        <taxon>Streptomyces</taxon>
        <taxon>Streptomyces griseoincarnatus group</taxon>
    </lineage>
</organism>
<dbReference type="RefSeq" id="WP_251098233.1">
    <property type="nucleotide sequence ID" value="NZ_JAMQBH010000004.1"/>
</dbReference>
<evidence type="ECO:0000313" key="6">
    <source>
        <dbReference type="EMBL" id="MCM2513958.1"/>
    </source>
</evidence>
<evidence type="ECO:0000256" key="1">
    <source>
        <dbReference type="ARBA" id="ARBA00001974"/>
    </source>
</evidence>
<sequence>MTRWDAETAVVGLGAWGASALWRLASRGVDVIGFERFAPGHALGSSHGHARVLRLACPQHPGLVPLAQRSRELWSEMEDTGQERLLVVCGALTVGTENGPLAGGALRAARAHGVRVRTFSASALRFQYPRHTGVPHRHIGVYEPSAALIRPERAVRTAVALAEEAGARVLADCRVTRVEPVPGGVRLYTAQRPVRVRQVVLTAGAWLTGFLPELPLETVRRPLAWFRPYEPDSGFGPEEFPAFARELEDGRVLWGNGAEGGDGVELGLDDAGVAAKPVDPEDTDRSVTSQDWSEPARILPVRLPGLRPRPTRVALSTRTRTPDGRFLLGRPGGDARLVVAGGENGYGFALAPAIGEALADVVRGDAPATGLGFLSPDRFR</sequence>
<proteinExistence type="predicted"/>
<dbReference type="SUPFAM" id="SSF51905">
    <property type="entry name" value="FAD/NAD(P)-binding domain"/>
    <property type="match status" value="1"/>
</dbReference>
<dbReference type="GO" id="GO:0050131">
    <property type="term" value="F:N-methyl-L-amino-acid oxidase activity"/>
    <property type="evidence" value="ECO:0007669"/>
    <property type="project" value="UniProtKB-EC"/>
</dbReference>
<feature type="domain" description="FAD dependent oxidoreductase" evidence="5">
    <location>
        <begin position="9"/>
        <end position="360"/>
    </location>
</feature>
<dbReference type="NCBIfam" id="NF008425">
    <property type="entry name" value="PRK11259.1"/>
    <property type="match status" value="1"/>
</dbReference>
<dbReference type="Pfam" id="PF01266">
    <property type="entry name" value="DAO"/>
    <property type="match status" value="1"/>
</dbReference>
<keyword evidence="7" id="KW-1185">Reference proteome</keyword>
<dbReference type="Gene3D" id="3.30.9.10">
    <property type="entry name" value="D-Amino Acid Oxidase, subunit A, domain 2"/>
    <property type="match status" value="1"/>
</dbReference>
<evidence type="ECO:0000256" key="3">
    <source>
        <dbReference type="ARBA" id="ARBA00022827"/>
    </source>
</evidence>
<evidence type="ECO:0000259" key="5">
    <source>
        <dbReference type="Pfam" id="PF01266"/>
    </source>
</evidence>
<protein>
    <submittedName>
        <fullName evidence="6">N-methyl-L-tryptophan oxidase</fullName>
        <ecNumber evidence="6">1.5.3.2</ecNumber>
    </submittedName>
</protein>
<dbReference type="InterPro" id="IPR045170">
    <property type="entry name" value="MTOX"/>
</dbReference>